<dbReference type="PANTHER" id="PTHR16023:SF0">
    <property type="entry name" value="PROTEIN VAC14 HOMOLOG"/>
    <property type="match status" value="1"/>
</dbReference>
<protein>
    <submittedName>
        <fullName evidence="1">Uncharacterized protein</fullName>
    </submittedName>
</protein>
<reference evidence="2" key="1">
    <citation type="journal article" date="2017" name="Nat. Commun.">
        <title>The North American bullfrog draft genome provides insight into hormonal regulation of long noncoding RNA.</title>
        <authorList>
            <person name="Hammond S.A."/>
            <person name="Warren R.L."/>
            <person name="Vandervalk B.P."/>
            <person name="Kucuk E."/>
            <person name="Khan H."/>
            <person name="Gibb E.A."/>
            <person name="Pandoh P."/>
            <person name="Kirk H."/>
            <person name="Zhao Y."/>
            <person name="Jones M."/>
            <person name="Mungall A.J."/>
            <person name="Coope R."/>
            <person name="Pleasance S."/>
            <person name="Moore R.A."/>
            <person name="Holt R.A."/>
            <person name="Round J.M."/>
            <person name="Ohora S."/>
            <person name="Walle B.V."/>
            <person name="Veldhoen N."/>
            <person name="Helbing C.C."/>
            <person name="Birol I."/>
        </authorList>
    </citation>
    <scope>NUCLEOTIDE SEQUENCE [LARGE SCALE GENOMIC DNA]</scope>
</reference>
<keyword evidence="2" id="KW-1185">Reference proteome</keyword>
<organism evidence="1 2">
    <name type="scientific">Aquarana catesbeiana</name>
    <name type="common">American bullfrog</name>
    <name type="synonym">Rana catesbeiana</name>
    <dbReference type="NCBI Taxonomy" id="8400"/>
    <lineage>
        <taxon>Eukaryota</taxon>
        <taxon>Metazoa</taxon>
        <taxon>Chordata</taxon>
        <taxon>Craniata</taxon>
        <taxon>Vertebrata</taxon>
        <taxon>Euteleostomi</taxon>
        <taxon>Amphibia</taxon>
        <taxon>Batrachia</taxon>
        <taxon>Anura</taxon>
        <taxon>Neobatrachia</taxon>
        <taxon>Ranoidea</taxon>
        <taxon>Ranidae</taxon>
        <taxon>Aquarana</taxon>
    </lineage>
</organism>
<evidence type="ECO:0000313" key="1">
    <source>
        <dbReference type="EMBL" id="PIO38712.1"/>
    </source>
</evidence>
<dbReference type="GO" id="GO:0006661">
    <property type="term" value="P:phosphatidylinositol biosynthetic process"/>
    <property type="evidence" value="ECO:0007669"/>
    <property type="project" value="InterPro"/>
</dbReference>
<sequence length="79" mass="9002">MLLPQSSAFQLLSHRLQCVPNPQLMRSGHSEAAAKTSPKDGSVRIDYNELLQHFEKVQNKHLEVRHQRAGDSMERRLGP</sequence>
<dbReference type="GO" id="GO:0070772">
    <property type="term" value="C:PAS complex"/>
    <property type="evidence" value="ECO:0007669"/>
    <property type="project" value="InterPro"/>
</dbReference>
<evidence type="ECO:0000313" key="2">
    <source>
        <dbReference type="Proteomes" id="UP000228934"/>
    </source>
</evidence>
<dbReference type="OrthoDB" id="5574975at2759"/>
<dbReference type="InterPro" id="IPR026825">
    <property type="entry name" value="Vac14"/>
</dbReference>
<dbReference type="PANTHER" id="PTHR16023">
    <property type="entry name" value="TAX1 BINDING PROTEIN-RELATED"/>
    <property type="match status" value="1"/>
</dbReference>
<dbReference type="AlphaFoldDB" id="A0A2G9SF64"/>
<gene>
    <name evidence="1" type="ORF">AB205_0125650</name>
</gene>
<dbReference type="EMBL" id="KV924866">
    <property type="protein sequence ID" value="PIO38712.1"/>
    <property type="molecule type" value="Genomic_DNA"/>
</dbReference>
<proteinExistence type="predicted"/>
<accession>A0A2G9SF64</accession>
<dbReference type="Proteomes" id="UP000228934">
    <property type="component" value="Unassembled WGS sequence"/>
</dbReference>
<dbReference type="GO" id="GO:0010008">
    <property type="term" value="C:endosome membrane"/>
    <property type="evidence" value="ECO:0007669"/>
    <property type="project" value="TreeGrafter"/>
</dbReference>
<name>A0A2G9SF64_AQUCT</name>